<evidence type="ECO:0008006" key="3">
    <source>
        <dbReference type="Google" id="ProtNLM"/>
    </source>
</evidence>
<reference evidence="1 2" key="1">
    <citation type="journal article" date="2020" name="G3 (Bethesda)">
        <title>Improved Reference Genome for Cyclotella cryptica CCMP332, a Model for Cell Wall Morphogenesis, Salinity Adaptation, and Lipid Production in Diatoms (Bacillariophyta).</title>
        <authorList>
            <person name="Roberts W.R."/>
            <person name="Downey K.M."/>
            <person name="Ruck E.C."/>
            <person name="Traller J.C."/>
            <person name="Alverson A.J."/>
        </authorList>
    </citation>
    <scope>NUCLEOTIDE SEQUENCE [LARGE SCALE GENOMIC DNA]</scope>
    <source>
        <strain evidence="1 2">CCMP332</strain>
    </source>
</reference>
<dbReference type="CDD" id="cd00198">
    <property type="entry name" value="vWFA"/>
    <property type="match status" value="1"/>
</dbReference>
<evidence type="ECO:0000313" key="2">
    <source>
        <dbReference type="Proteomes" id="UP001516023"/>
    </source>
</evidence>
<comment type="caution">
    <text evidence="1">The sequence shown here is derived from an EMBL/GenBank/DDBJ whole genome shotgun (WGS) entry which is preliminary data.</text>
</comment>
<dbReference type="AlphaFoldDB" id="A0ABD3Q7I9"/>
<dbReference type="EMBL" id="JABMIG020000065">
    <property type="protein sequence ID" value="KAL3796123.1"/>
    <property type="molecule type" value="Genomic_DNA"/>
</dbReference>
<proteinExistence type="predicted"/>
<gene>
    <name evidence="1" type="ORF">HJC23_000626</name>
</gene>
<organism evidence="1 2">
    <name type="scientific">Cyclotella cryptica</name>
    <dbReference type="NCBI Taxonomy" id="29204"/>
    <lineage>
        <taxon>Eukaryota</taxon>
        <taxon>Sar</taxon>
        <taxon>Stramenopiles</taxon>
        <taxon>Ochrophyta</taxon>
        <taxon>Bacillariophyta</taxon>
        <taxon>Coscinodiscophyceae</taxon>
        <taxon>Thalassiosirophycidae</taxon>
        <taxon>Stephanodiscales</taxon>
        <taxon>Stephanodiscaceae</taxon>
        <taxon>Cyclotella</taxon>
    </lineage>
</organism>
<keyword evidence="2" id="KW-1185">Reference proteome</keyword>
<name>A0ABD3Q7I9_9STRA</name>
<protein>
    <recommendedName>
        <fullName evidence="3">VWFA domain-containing protein</fullName>
    </recommendedName>
</protein>
<dbReference type="SUPFAM" id="SSF53300">
    <property type="entry name" value="vWA-like"/>
    <property type="match status" value="1"/>
</dbReference>
<dbReference type="Proteomes" id="UP001516023">
    <property type="component" value="Unassembled WGS sequence"/>
</dbReference>
<accession>A0ABD3Q7I9</accession>
<sequence>MPPIVLTELSELHSSLHGRGRRSQRGIEKIELQWARCYGMVEYQQNGRIKYTYGGVVFIYCPIRNKKVMSFRSPDKTGKSMGTKFAVPLLLDKTPCDLSEYEQATLAKSLRNEPQKWTSHSVLVVDIRDSMRRDDVSGARCRSDSVFMALARDYIKNPLDRKEQSAKDLISIVIMRDAAQVILQHEPTTYALYNKIIDLREWGNLRPAGPGNYLPAIQATEELVLSNTSAGCALSLLFFSDGSPLDKHGDFNASIGNLAAKFGRHLSLASIGMADTNKDF</sequence>
<evidence type="ECO:0000313" key="1">
    <source>
        <dbReference type="EMBL" id="KAL3796123.1"/>
    </source>
</evidence>
<dbReference type="InterPro" id="IPR036465">
    <property type="entry name" value="vWFA_dom_sf"/>
</dbReference>